<reference evidence="1" key="1">
    <citation type="submission" date="2025-08" db="UniProtKB">
        <authorList>
            <consortium name="Ensembl"/>
        </authorList>
    </citation>
    <scope>IDENTIFICATION</scope>
</reference>
<dbReference type="Pfam" id="PF09470">
    <property type="entry name" value="Telethonin"/>
    <property type="match status" value="1"/>
</dbReference>
<accession>A0A8D2P274</accession>
<dbReference type="AlphaFoldDB" id="A0A8D2P274"/>
<keyword evidence="2" id="KW-1185">Reference proteome</keyword>
<dbReference type="Proteomes" id="UP000694401">
    <property type="component" value="Unassembled WGS sequence"/>
</dbReference>
<dbReference type="InterPro" id="IPR015667">
    <property type="entry name" value="Telethonin"/>
</dbReference>
<proteinExistence type="predicted"/>
<dbReference type="Ensembl" id="ENSZLMT00000008521.1">
    <property type="protein sequence ID" value="ENSZLMP00000008290.1"/>
    <property type="gene ID" value="ENSZLMG00000005845.1"/>
</dbReference>
<evidence type="ECO:0000313" key="2">
    <source>
        <dbReference type="Proteomes" id="UP000694401"/>
    </source>
</evidence>
<protein>
    <submittedName>
        <fullName evidence="1">Uncharacterized protein</fullName>
    </submittedName>
</protein>
<name>A0A8D2P274_ZOSLA</name>
<dbReference type="Gene3D" id="2.20.160.10">
    <property type="entry name" value="titin domain like"/>
    <property type="match status" value="1"/>
</dbReference>
<dbReference type="InterPro" id="IPR023111">
    <property type="entry name" value="Titin-like_dom_sf"/>
</dbReference>
<sequence>MGGSKGLLSARLGCSVQEEDVGRRETFSAEWLDLELRTRPEDGSCEIREAQGGCPRGIGKVSEVPVNEWGLLMRLGVAGIPQGARRIWGVSGWVVPVGLSGDMGHGGLQGWGRTWESPGVLAGRGDPKGSG</sequence>
<evidence type="ECO:0000313" key="1">
    <source>
        <dbReference type="Ensembl" id="ENSZLMP00000008290.1"/>
    </source>
</evidence>
<reference evidence="1" key="2">
    <citation type="submission" date="2025-09" db="UniProtKB">
        <authorList>
            <consortium name="Ensembl"/>
        </authorList>
    </citation>
    <scope>IDENTIFICATION</scope>
</reference>
<organism evidence="1 2">
    <name type="scientific">Zosterops lateralis melanops</name>
    <dbReference type="NCBI Taxonomy" id="1220523"/>
    <lineage>
        <taxon>Eukaryota</taxon>
        <taxon>Metazoa</taxon>
        <taxon>Chordata</taxon>
        <taxon>Craniata</taxon>
        <taxon>Vertebrata</taxon>
        <taxon>Euteleostomi</taxon>
        <taxon>Archelosauria</taxon>
        <taxon>Archosauria</taxon>
        <taxon>Dinosauria</taxon>
        <taxon>Saurischia</taxon>
        <taxon>Theropoda</taxon>
        <taxon>Coelurosauria</taxon>
        <taxon>Aves</taxon>
        <taxon>Neognathae</taxon>
        <taxon>Neoaves</taxon>
        <taxon>Telluraves</taxon>
        <taxon>Australaves</taxon>
        <taxon>Passeriformes</taxon>
        <taxon>Sylvioidea</taxon>
        <taxon>Zosteropidae</taxon>
        <taxon>Zosterops</taxon>
    </lineage>
</organism>